<keyword evidence="2" id="KW-0732">Signal</keyword>
<dbReference type="InterPro" id="IPR051398">
    <property type="entry name" value="Polysacch_Deacetylase"/>
</dbReference>
<evidence type="ECO:0000256" key="1">
    <source>
        <dbReference type="ARBA" id="ARBA00004613"/>
    </source>
</evidence>
<dbReference type="SUPFAM" id="SSF88713">
    <property type="entry name" value="Glycoside hydrolase/deacetylase"/>
    <property type="match status" value="1"/>
</dbReference>
<name>A0ABR8MRH9_9BACL</name>
<gene>
    <name evidence="4" type="ORF">H8B09_01585</name>
</gene>
<proteinExistence type="predicted"/>
<feature type="domain" description="NodB homology" evidence="3">
    <location>
        <begin position="14"/>
        <end position="133"/>
    </location>
</feature>
<evidence type="ECO:0000256" key="2">
    <source>
        <dbReference type="ARBA" id="ARBA00022729"/>
    </source>
</evidence>
<keyword evidence="5" id="KW-1185">Reference proteome</keyword>
<evidence type="ECO:0000313" key="4">
    <source>
        <dbReference type="EMBL" id="MBD3917430.1"/>
    </source>
</evidence>
<dbReference type="Gene3D" id="3.20.20.370">
    <property type="entry name" value="Glycoside hydrolase/deacetylase"/>
    <property type="match status" value="1"/>
</dbReference>
<reference evidence="4 5" key="1">
    <citation type="submission" date="2020-09" db="EMBL/GenBank/DDBJ databases">
        <title>Paenibacillus sp. strain PR3 16S rRNA gene Genome sequencing and assembly.</title>
        <authorList>
            <person name="Kim J."/>
        </authorList>
    </citation>
    <scope>NUCLEOTIDE SEQUENCE [LARGE SCALE GENOMIC DNA]</scope>
    <source>
        <strain evidence="4 5">PR3</strain>
    </source>
</reference>
<dbReference type="Pfam" id="PF01522">
    <property type="entry name" value="Polysacc_deac_1"/>
    <property type="match status" value="1"/>
</dbReference>
<dbReference type="PANTHER" id="PTHR34216:SF3">
    <property type="entry name" value="POLY-BETA-1,6-N-ACETYL-D-GLUCOSAMINE N-DEACETYLASE"/>
    <property type="match status" value="1"/>
</dbReference>
<accession>A0ABR8MRH9</accession>
<dbReference type="CDD" id="cd10967">
    <property type="entry name" value="CE4_GLA_like_6s"/>
    <property type="match status" value="1"/>
</dbReference>
<sequence>MNSRITVCFPGGRHKALTMSYDDGTVADRRLVHIFNRNGIKGTFHLNSGLFDLDNRIDAEEIRTLFDGHEVSAHTLTHPTIARSPQEALVYEVIEDRRNLERLVGYPVRGMSYPNGSYNRAIKETLPALGIEYSRVVPSTGHFGMPDDWYEWMPTCHHKHDLMKKAEEFVGLHKSQYLYLMYVWGHSYEFDHDNNWDVIEQFCEYAGGRDEIWYATNIEIVDYMKAFRQLKFSASLEFVYNPLASSVWLNVGGTIVEARGGVQTSLTLE</sequence>
<dbReference type="EMBL" id="JACXZA010000001">
    <property type="protein sequence ID" value="MBD3917430.1"/>
    <property type="molecule type" value="Genomic_DNA"/>
</dbReference>
<dbReference type="PANTHER" id="PTHR34216">
    <property type="match status" value="1"/>
</dbReference>
<protein>
    <submittedName>
        <fullName evidence="4">Polysaccharide deacetylase family protein</fullName>
    </submittedName>
</protein>
<evidence type="ECO:0000313" key="5">
    <source>
        <dbReference type="Proteomes" id="UP000609346"/>
    </source>
</evidence>
<dbReference type="Proteomes" id="UP000609346">
    <property type="component" value="Unassembled WGS sequence"/>
</dbReference>
<dbReference type="InterPro" id="IPR002509">
    <property type="entry name" value="NODB_dom"/>
</dbReference>
<comment type="subcellular location">
    <subcellularLocation>
        <location evidence="1">Secreted</location>
    </subcellularLocation>
</comment>
<evidence type="ECO:0000259" key="3">
    <source>
        <dbReference type="Pfam" id="PF01522"/>
    </source>
</evidence>
<dbReference type="RefSeq" id="WP_191201725.1">
    <property type="nucleotide sequence ID" value="NZ_JACXZA010000001.1"/>
</dbReference>
<organism evidence="4 5">
    <name type="scientific">Paenibacillus terricola</name>
    <dbReference type="NCBI Taxonomy" id="2763503"/>
    <lineage>
        <taxon>Bacteria</taxon>
        <taxon>Bacillati</taxon>
        <taxon>Bacillota</taxon>
        <taxon>Bacilli</taxon>
        <taxon>Bacillales</taxon>
        <taxon>Paenibacillaceae</taxon>
        <taxon>Paenibacillus</taxon>
    </lineage>
</organism>
<dbReference type="InterPro" id="IPR011330">
    <property type="entry name" value="Glyco_hydro/deAcase_b/a-brl"/>
</dbReference>
<comment type="caution">
    <text evidence="4">The sequence shown here is derived from an EMBL/GenBank/DDBJ whole genome shotgun (WGS) entry which is preliminary data.</text>
</comment>